<evidence type="ECO:0000313" key="4">
    <source>
        <dbReference type="EMBL" id="RGV55695.1"/>
    </source>
</evidence>
<gene>
    <name evidence="4" type="ORF">DWW09_07080</name>
</gene>
<dbReference type="PROSITE" id="PS51257">
    <property type="entry name" value="PROKAR_LIPOPROTEIN"/>
    <property type="match status" value="1"/>
</dbReference>
<feature type="domain" description="GH16" evidence="3">
    <location>
        <begin position="40"/>
        <end position="280"/>
    </location>
</feature>
<dbReference type="GO" id="GO:0005975">
    <property type="term" value="P:carbohydrate metabolic process"/>
    <property type="evidence" value="ECO:0007669"/>
    <property type="project" value="InterPro"/>
</dbReference>
<dbReference type="EMBL" id="QRZG01000009">
    <property type="protein sequence ID" value="RGV55695.1"/>
    <property type="molecule type" value="Genomic_DNA"/>
</dbReference>
<comment type="caution">
    <text evidence="4">The sequence shown here is derived from an EMBL/GenBank/DDBJ whole genome shotgun (WGS) entry which is preliminary data.</text>
</comment>
<evidence type="ECO:0000256" key="1">
    <source>
        <dbReference type="ARBA" id="ARBA00006865"/>
    </source>
</evidence>
<dbReference type="GO" id="GO:0004553">
    <property type="term" value="F:hydrolase activity, hydrolyzing O-glycosyl compounds"/>
    <property type="evidence" value="ECO:0007669"/>
    <property type="project" value="InterPro"/>
</dbReference>
<proteinExistence type="inferred from homology"/>
<dbReference type="InterPro" id="IPR050546">
    <property type="entry name" value="Glycosyl_Hydrlase_16"/>
</dbReference>
<organism evidence="4 5">
    <name type="scientific">Bacteroides clarus</name>
    <dbReference type="NCBI Taxonomy" id="626929"/>
    <lineage>
        <taxon>Bacteria</taxon>
        <taxon>Pseudomonadati</taxon>
        <taxon>Bacteroidota</taxon>
        <taxon>Bacteroidia</taxon>
        <taxon>Bacteroidales</taxon>
        <taxon>Bacteroidaceae</taxon>
        <taxon>Bacteroides</taxon>
    </lineage>
</organism>
<dbReference type="AlphaFoldDB" id="A0A412YE69"/>
<reference evidence="4 5" key="1">
    <citation type="submission" date="2018-08" db="EMBL/GenBank/DDBJ databases">
        <title>A genome reference for cultivated species of the human gut microbiota.</title>
        <authorList>
            <person name="Zou Y."/>
            <person name="Xue W."/>
            <person name="Luo G."/>
        </authorList>
    </citation>
    <scope>NUCLEOTIDE SEQUENCE [LARGE SCALE GENOMIC DNA]</scope>
    <source>
        <strain evidence="4 5">AF14-27</strain>
    </source>
</reference>
<dbReference type="Pfam" id="PF00722">
    <property type="entry name" value="Glyco_hydro_16"/>
    <property type="match status" value="1"/>
</dbReference>
<dbReference type="Proteomes" id="UP000284366">
    <property type="component" value="Unassembled WGS sequence"/>
</dbReference>
<protein>
    <submittedName>
        <fullName evidence="4">Glycoside hydrolase family 16 protein</fullName>
    </submittedName>
</protein>
<evidence type="ECO:0000259" key="3">
    <source>
        <dbReference type="PROSITE" id="PS51762"/>
    </source>
</evidence>
<dbReference type="Gene3D" id="2.60.120.200">
    <property type="match status" value="1"/>
</dbReference>
<accession>A0A412YE69</accession>
<feature type="region of interest" description="Disordered" evidence="2">
    <location>
        <begin position="280"/>
        <end position="317"/>
    </location>
</feature>
<dbReference type="PANTHER" id="PTHR10963:SF55">
    <property type="entry name" value="GLYCOSIDE HYDROLASE FAMILY 16 PROTEIN"/>
    <property type="match status" value="1"/>
</dbReference>
<feature type="compositionally biased region" description="Basic and acidic residues" evidence="2">
    <location>
        <begin position="306"/>
        <end position="317"/>
    </location>
</feature>
<dbReference type="InterPro" id="IPR013320">
    <property type="entry name" value="ConA-like_dom_sf"/>
</dbReference>
<dbReference type="InterPro" id="IPR000757">
    <property type="entry name" value="Beta-glucanase-like"/>
</dbReference>
<dbReference type="SUPFAM" id="SSF49899">
    <property type="entry name" value="Concanavalin A-like lectins/glucanases"/>
    <property type="match status" value="1"/>
</dbReference>
<dbReference type="CDD" id="cd08023">
    <property type="entry name" value="GH16_laminarinase_like"/>
    <property type="match status" value="1"/>
</dbReference>
<sequence>MKHYRIVLLGLFTISLSLLLGSCEKDEEIIERTEWVLSWSDEFDTPTEDGKPDPSKWVHETGATGNGNQELQNYTDRVENASYVTYNNLGCLKITALEDNYEGITYSSARIKTEGLFEQKYGRFEARLMLPYGPGIWPAFWLLGANYATDEWPACGEIDIMENKGYQPNIVSSALHLPGHSAGNAITQTFGYEKQRFDTDFHVFAAEWDETKIDFFVDNVLYKRVKAVDVTDGEWVFDHPFFIILNVAVGGTFGGNPTEDTVFPQSMYVDYVRVYRKSTSPEQPGAARGDVSSNGTIGSWDFNGADSDKGLLEPDLN</sequence>
<keyword evidence="4" id="KW-0378">Hydrolase</keyword>
<evidence type="ECO:0000313" key="5">
    <source>
        <dbReference type="Proteomes" id="UP000284366"/>
    </source>
</evidence>
<dbReference type="PANTHER" id="PTHR10963">
    <property type="entry name" value="GLYCOSYL HYDROLASE-RELATED"/>
    <property type="match status" value="1"/>
</dbReference>
<dbReference type="RefSeq" id="WP_118046282.1">
    <property type="nucleotide sequence ID" value="NZ_JAQCUW010000008.1"/>
</dbReference>
<dbReference type="PROSITE" id="PS51762">
    <property type="entry name" value="GH16_2"/>
    <property type="match status" value="1"/>
</dbReference>
<name>A0A412YE69_9BACE</name>
<comment type="similarity">
    <text evidence="1">Belongs to the glycosyl hydrolase 16 family.</text>
</comment>
<evidence type="ECO:0000256" key="2">
    <source>
        <dbReference type="SAM" id="MobiDB-lite"/>
    </source>
</evidence>